<keyword evidence="2" id="KW-1185">Reference proteome</keyword>
<accession>A0A2T6ZTK1</accession>
<sequence>MLDALDELLGIYSAVLIEELLEGEKGSLTLMVDGQGNFMASPIVQRFDQVSGVMPWSGHVPVTKNSRVLSAREEDSCHRAAKIENLNGAGRPGRDYQDSLCAMAAKGFGWEYPTFVRK</sequence>
<proteinExistence type="predicted"/>
<name>A0A2T6ZTK1_TUBBO</name>
<dbReference type="OrthoDB" id="422362at2759"/>
<dbReference type="EMBL" id="NESQ01000106">
    <property type="protein sequence ID" value="PUU78806.1"/>
    <property type="molecule type" value="Genomic_DNA"/>
</dbReference>
<gene>
    <name evidence="1" type="ORF">B9Z19DRAFT_1193072</name>
</gene>
<dbReference type="AlphaFoldDB" id="A0A2T6ZTK1"/>
<evidence type="ECO:0000313" key="2">
    <source>
        <dbReference type="Proteomes" id="UP000244722"/>
    </source>
</evidence>
<dbReference type="STRING" id="42251.A0A2T6ZTK1"/>
<comment type="caution">
    <text evidence="1">The sequence shown here is derived from an EMBL/GenBank/DDBJ whole genome shotgun (WGS) entry which is preliminary data.</text>
</comment>
<dbReference type="Proteomes" id="UP000244722">
    <property type="component" value="Unassembled WGS sequence"/>
</dbReference>
<evidence type="ECO:0000313" key="1">
    <source>
        <dbReference type="EMBL" id="PUU78806.1"/>
    </source>
</evidence>
<organism evidence="1 2">
    <name type="scientific">Tuber borchii</name>
    <name type="common">White truffle</name>
    <dbReference type="NCBI Taxonomy" id="42251"/>
    <lineage>
        <taxon>Eukaryota</taxon>
        <taxon>Fungi</taxon>
        <taxon>Dikarya</taxon>
        <taxon>Ascomycota</taxon>
        <taxon>Pezizomycotina</taxon>
        <taxon>Pezizomycetes</taxon>
        <taxon>Pezizales</taxon>
        <taxon>Tuberaceae</taxon>
        <taxon>Tuber</taxon>
    </lineage>
</organism>
<reference evidence="1 2" key="1">
    <citation type="submission" date="2017-04" db="EMBL/GenBank/DDBJ databases">
        <title>Draft genome sequence of Tuber borchii Vittad., a whitish edible truffle.</title>
        <authorList>
            <consortium name="DOE Joint Genome Institute"/>
            <person name="Murat C."/>
            <person name="Kuo A."/>
            <person name="Barry K.W."/>
            <person name="Clum A."/>
            <person name="Dockter R.B."/>
            <person name="Fauchery L."/>
            <person name="Iotti M."/>
            <person name="Kohler A."/>
            <person name="Labutti K."/>
            <person name="Lindquist E.A."/>
            <person name="Lipzen A."/>
            <person name="Ohm R.A."/>
            <person name="Wang M."/>
            <person name="Grigoriev I.V."/>
            <person name="Zambonelli A."/>
            <person name="Martin F.M."/>
        </authorList>
    </citation>
    <scope>NUCLEOTIDE SEQUENCE [LARGE SCALE GENOMIC DNA]</scope>
    <source>
        <strain evidence="1 2">Tbo3840</strain>
    </source>
</reference>
<protein>
    <submittedName>
        <fullName evidence="1">Uncharacterized protein</fullName>
    </submittedName>
</protein>